<organism evidence="1 2">
    <name type="scientific">Cryobacterium psychrotolerans</name>
    <dbReference type="NCBI Taxonomy" id="386301"/>
    <lineage>
        <taxon>Bacteria</taxon>
        <taxon>Bacillati</taxon>
        <taxon>Actinomycetota</taxon>
        <taxon>Actinomycetes</taxon>
        <taxon>Micrococcales</taxon>
        <taxon>Microbacteriaceae</taxon>
        <taxon>Cryobacterium</taxon>
    </lineage>
</organism>
<protein>
    <submittedName>
        <fullName evidence="1">Uncharacterized protein</fullName>
    </submittedName>
</protein>
<dbReference type="Proteomes" id="UP000198701">
    <property type="component" value="Unassembled WGS sequence"/>
</dbReference>
<accession>A0A1G9HEQ2</accession>
<sequence length="170" mass="18780">MISEESMNRSLANDLANQDGHFFSSVDYVHEALPLGSRFADPIWDFSELARMSQGSKVLHIAKIPGEYGVTTRHLLMVQGRPTHPVVLESGIIVSAKPAPFASMMDRAYLMRMLARWGTARNLDRFSAWTQNDLDDLLADLRAGSHRPGGKAVGATTRRYGVLSWGLPIA</sequence>
<evidence type="ECO:0000313" key="1">
    <source>
        <dbReference type="EMBL" id="SDL11508.1"/>
    </source>
</evidence>
<evidence type="ECO:0000313" key="2">
    <source>
        <dbReference type="Proteomes" id="UP000198701"/>
    </source>
</evidence>
<reference evidence="1 2" key="1">
    <citation type="submission" date="2016-10" db="EMBL/GenBank/DDBJ databases">
        <authorList>
            <person name="de Groot N.N."/>
        </authorList>
    </citation>
    <scope>NUCLEOTIDE SEQUENCE [LARGE SCALE GENOMIC DNA]</scope>
    <source>
        <strain evidence="1 2">CGMCC 1.5382</strain>
    </source>
</reference>
<dbReference type="AlphaFoldDB" id="A0A1G9HEQ2"/>
<dbReference type="RefSeq" id="WP_092325202.1">
    <property type="nucleotide sequence ID" value="NZ_FNFU01000030.1"/>
</dbReference>
<dbReference type="EMBL" id="FNFU01000030">
    <property type="protein sequence ID" value="SDL11508.1"/>
    <property type="molecule type" value="Genomic_DNA"/>
</dbReference>
<gene>
    <name evidence="1" type="ORF">SAMN05216282_13020</name>
</gene>
<name>A0A1G9HEQ2_9MICO</name>
<dbReference type="STRING" id="386301.SAMN05216282_13020"/>
<keyword evidence="2" id="KW-1185">Reference proteome</keyword>
<proteinExistence type="predicted"/>